<protein>
    <submittedName>
        <fullName evidence="1">Uncharacterized protein</fullName>
    </submittedName>
</protein>
<dbReference type="EMBL" id="BQXS01011808">
    <property type="protein sequence ID" value="GKT16991.1"/>
    <property type="molecule type" value="Genomic_DNA"/>
</dbReference>
<dbReference type="Gene3D" id="3.90.180.10">
    <property type="entry name" value="Medium-chain alcohol dehydrogenases, catalytic domain"/>
    <property type="match status" value="1"/>
</dbReference>
<dbReference type="Gene3D" id="3.40.50.720">
    <property type="entry name" value="NAD(P)-binding Rossmann-like Domain"/>
    <property type="match status" value="1"/>
</dbReference>
<dbReference type="Proteomes" id="UP001057375">
    <property type="component" value="Unassembled WGS sequence"/>
</dbReference>
<evidence type="ECO:0000313" key="1">
    <source>
        <dbReference type="EMBL" id="GKT16991.1"/>
    </source>
</evidence>
<gene>
    <name evidence="1" type="ORF">ADUPG1_011018</name>
</gene>
<comment type="caution">
    <text evidence="1">The sequence shown here is derived from an EMBL/GenBank/DDBJ whole genome shotgun (WGS) entry which is preliminary data.</text>
</comment>
<reference evidence="1" key="1">
    <citation type="submission" date="2022-03" db="EMBL/GenBank/DDBJ databases">
        <title>Draft genome sequence of Aduncisulcus paluster, a free-living microaerophilic Fornicata.</title>
        <authorList>
            <person name="Yuyama I."/>
            <person name="Kume K."/>
            <person name="Tamura T."/>
            <person name="Inagaki Y."/>
            <person name="Hashimoto T."/>
        </authorList>
    </citation>
    <scope>NUCLEOTIDE SEQUENCE</scope>
    <source>
        <strain evidence="1">NY0171</strain>
    </source>
</reference>
<dbReference type="Pfam" id="PF13602">
    <property type="entry name" value="ADH_zinc_N_2"/>
    <property type="match status" value="1"/>
</dbReference>
<sequence length="100" mass="10730">MKGVLDFQGRGSGIVGTPSVFDSMFTNGWTLSMSALGWAFGAGGKHIDALSTAMARLLSMVAEKKVKIPSLEVVPMDGTQEAYVRLSKRHVTGKIVIKME</sequence>
<keyword evidence="2" id="KW-1185">Reference proteome</keyword>
<evidence type="ECO:0000313" key="2">
    <source>
        <dbReference type="Proteomes" id="UP001057375"/>
    </source>
</evidence>
<name>A0ABQ5JXD3_9EUKA</name>
<proteinExistence type="predicted"/>
<accession>A0ABQ5JXD3</accession>
<organism evidence="1 2">
    <name type="scientific">Aduncisulcus paluster</name>
    <dbReference type="NCBI Taxonomy" id="2918883"/>
    <lineage>
        <taxon>Eukaryota</taxon>
        <taxon>Metamonada</taxon>
        <taxon>Carpediemonas-like organisms</taxon>
        <taxon>Aduncisulcus</taxon>
    </lineage>
</organism>